<feature type="domain" description="tRNA-specific 2-thiouridylase MnmA-like central" evidence="11">
    <location>
        <begin position="225"/>
        <end position="279"/>
    </location>
</feature>
<evidence type="ECO:0000313" key="13">
    <source>
        <dbReference type="Proteomes" id="UP000477386"/>
    </source>
</evidence>
<evidence type="ECO:0000256" key="4">
    <source>
        <dbReference type="ARBA" id="ARBA00022741"/>
    </source>
</evidence>
<feature type="site" description="Interaction with tRNA" evidence="9">
    <location>
        <position position="131"/>
    </location>
</feature>
<feature type="binding site" evidence="9">
    <location>
        <position position="130"/>
    </location>
    <ligand>
        <name>ATP</name>
        <dbReference type="ChEBI" id="CHEBI:30616"/>
    </ligand>
</feature>
<keyword evidence="5 9" id="KW-0067">ATP-binding</keyword>
<dbReference type="GO" id="GO:0005524">
    <property type="term" value="F:ATP binding"/>
    <property type="evidence" value="ECO:0007669"/>
    <property type="project" value="UniProtKB-KW"/>
</dbReference>
<dbReference type="AlphaFoldDB" id="A0A6M0IHX9"/>
<feature type="binding site" evidence="9">
    <location>
        <position position="36"/>
    </location>
    <ligand>
        <name>ATP</name>
        <dbReference type="ChEBI" id="CHEBI:30616"/>
    </ligand>
</feature>
<dbReference type="Proteomes" id="UP000477386">
    <property type="component" value="Unassembled WGS sequence"/>
</dbReference>
<feature type="region of interest" description="Interaction with tRNA" evidence="9">
    <location>
        <begin position="313"/>
        <end position="314"/>
    </location>
</feature>
<dbReference type="PANTHER" id="PTHR11933:SF5">
    <property type="entry name" value="MITOCHONDRIAL TRNA-SPECIFIC 2-THIOURIDYLASE 1"/>
    <property type="match status" value="1"/>
</dbReference>
<dbReference type="RefSeq" id="WP_164037561.1">
    <property type="nucleotide sequence ID" value="NZ_JAAGNZ010000001.1"/>
</dbReference>
<comment type="similarity">
    <text evidence="9">Belongs to the MnmA/TRMU family.</text>
</comment>
<feature type="active site" description="Cysteine persulfide intermediate" evidence="9">
    <location>
        <position position="203"/>
    </location>
</feature>
<comment type="function">
    <text evidence="9">Catalyzes the 2-thiolation of uridine at the wobble position (U34) of tRNA, leading to the formation of s(2)U34.</text>
</comment>
<organism evidence="12 13">
    <name type="scientific">Spirosoma agri</name>
    <dbReference type="NCBI Taxonomy" id="1987381"/>
    <lineage>
        <taxon>Bacteria</taxon>
        <taxon>Pseudomonadati</taxon>
        <taxon>Bacteroidota</taxon>
        <taxon>Cytophagia</taxon>
        <taxon>Cytophagales</taxon>
        <taxon>Cytophagaceae</taxon>
        <taxon>Spirosoma</taxon>
    </lineage>
</organism>
<dbReference type="NCBIfam" id="TIGR00420">
    <property type="entry name" value="trmU"/>
    <property type="match status" value="1"/>
</dbReference>
<keyword evidence="1 9" id="KW-0820">tRNA-binding</keyword>
<comment type="caution">
    <text evidence="9">Lacks conserved residue(s) required for the propagation of feature annotation.</text>
</comment>
<dbReference type="EMBL" id="JAAGNZ010000001">
    <property type="protein sequence ID" value="NEU67487.1"/>
    <property type="molecule type" value="Genomic_DNA"/>
</dbReference>
<dbReference type="InterPro" id="IPR046885">
    <property type="entry name" value="MnmA-like_C"/>
</dbReference>
<feature type="active site" description="Nucleophile" evidence="9">
    <location>
        <position position="106"/>
    </location>
</feature>
<keyword evidence="3 9" id="KW-0819">tRNA processing</keyword>
<dbReference type="Pfam" id="PF20259">
    <property type="entry name" value="tRNA_Me_trans_M"/>
    <property type="match status" value="1"/>
</dbReference>
<dbReference type="GO" id="GO:0103016">
    <property type="term" value="F:tRNA-uridine 2-sulfurtransferase activity"/>
    <property type="evidence" value="ECO:0007669"/>
    <property type="project" value="UniProtKB-EC"/>
</dbReference>
<reference evidence="12 13" key="1">
    <citation type="submission" date="2020-02" db="EMBL/GenBank/DDBJ databases">
        <title>Draft genome sequence of two Spirosoma agri KCTC 52727 and Spirosoma terrae KCTC 52035.</title>
        <authorList>
            <person name="Rojas J."/>
            <person name="Ambika Manirajan B."/>
            <person name="Ratering S."/>
            <person name="Suarez C."/>
            <person name="Schnell S."/>
        </authorList>
    </citation>
    <scope>NUCLEOTIDE SEQUENCE [LARGE SCALE GENOMIC DNA]</scope>
    <source>
        <strain evidence="12 13">KCTC 52727</strain>
    </source>
</reference>
<feature type="binding site" evidence="9">
    <location>
        <begin position="10"/>
        <end position="17"/>
    </location>
    <ligand>
        <name>ATP</name>
        <dbReference type="ChEBI" id="CHEBI:30616"/>
    </ligand>
</feature>
<keyword evidence="13" id="KW-1185">Reference proteome</keyword>
<dbReference type="InterPro" id="IPR046884">
    <property type="entry name" value="MnmA-like_central"/>
</dbReference>
<dbReference type="Pfam" id="PF03054">
    <property type="entry name" value="tRNA_Me_trans"/>
    <property type="match status" value="1"/>
</dbReference>
<comment type="caution">
    <text evidence="12">The sequence shown here is derived from an EMBL/GenBank/DDBJ whole genome shotgun (WGS) entry which is preliminary data.</text>
</comment>
<accession>A0A6M0IHX9</accession>
<evidence type="ECO:0000256" key="9">
    <source>
        <dbReference type="HAMAP-Rule" id="MF_00144"/>
    </source>
</evidence>
<evidence type="ECO:0000256" key="8">
    <source>
        <dbReference type="ARBA" id="ARBA00051542"/>
    </source>
</evidence>
<dbReference type="CDD" id="cd01998">
    <property type="entry name" value="MnmA_TRMU-like"/>
    <property type="match status" value="1"/>
</dbReference>
<dbReference type="GO" id="GO:0005737">
    <property type="term" value="C:cytoplasm"/>
    <property type="evidence" value="ECO:0007669"/>
    <property type="project" value="UniProtKB-SubCell"/>
</dbReference>
<dbReference type="GO" id="GO:0000049">
    <property type="term" value="F:tRNA binding"/>
    <property type="evidence" value="ECO:0007669"/>
    <property type="project" value="UniProtKB-KW"/>
</dbReference>
<proteinExistence type="inferred from homology"/>
<keyword evidence="7 9" id="KW-1015">Disulfide bond</keyword>
<keyword evidence="6 9" id="KW-0694">RNA-binding</keyword>
<dbReference type="InterPro" id="IPR023382">
    <property type="entry name" value="MnmA-like_central_sf"/>
</dbReference>
<feature type="region of interest" description="Interaction with tRNA" evidence="9">
    <location>
        <begin position="152"/>
        <end position="154"/>
    </location>
</feature>
<gene>
    <name evidence="9 12" type="primary">mnmA</name>
    <name evidence="12" type="ORF">GK091_11395</name>
</gene>
<keyword evidence="4 9" id="KW-0547">Nucleotide-binding</keyword>
<sequence length="380" mass="42121">MSKHGRILVAMSGGIDSSLAAVMLHEEGYEVIGMTMKTWDYASSGGNKKETGCCSLDSINDARNIAVNLGFPHYILDIREEFGDYVINHFTGEYLEGRTPNPCVLCNTHIKWDALLRRADRLDCESIATGHYAHIREENGRHIISKGVDTLKDQSYVLWGVSQDSLSRTKLPLGHLRKSEIRDMATERGFMELVTKSESYEICFVPDNDYRGFLKRRVPGLEAEVAGGNFVMEGTGKVLGKHQGYPFYTIGQRKGLGMAFGQPMFVTEIRKDTNEVVLGLDKDLYRDAMIVSKLNLQKYDHIAGPLETVTKVRYKDAGTPAIISQTGDKIEVRFSEGVSAIAPGQAAVFYEGDDVIGGGWIMKSFRQHDPVSDSAYAVAS</sequence>
<feature type="disulfide bond" description="Alternate" evidence="9">
    <location>
        <begin position="106"/>
        <end position="203"/>
    </location>
</feature>
<evidence type="ECO:0000256" key="1">
    <source>
        <dbReference type="ARBA" id="ARBA00022555"/>
    </source>
</evidence>
<evidence type="ECO:0000313" key="12">
    <source>
        <dbReference type="EMBL" id="NEU67487.1"/>
    </source>
</evidence>
<keyword evidence="9" id="KW-0963">Cytoplasm</keyword>
<dbReference type="NCBIfam" id="NF001138">
    <property type="entry name" value="PRK00143.1"/>
    <property type="match status" value="1"/>
</dbReference>
<evidence type="ECO:0000256" key="5">
    <source>
        <dbReference type="ARBA" id="ARBA00022840"/>
    </source>
</evidence>
<dbReference type="SUPFAM" id="SSF52402">
    <property type="entry name" value="Adenine nucleotide alpha hydrolases-like"/>
    <property type="match status" value="1"/>
</dbReference>
<dbReference type="PANTHER" id="PTHR11933">
    <property type="entry name" value="TRNA 5-METHYLAMINOMETHYL-2-THIOURIDYLATE -METHYLTRANSFERASE"/>
    <property type="match status" value="1"/>
</dbReference>
<evidence type="ECO:0000259" key="10">
    <source>
        <dbReference type="Pfam" id="PF20258"/>
    </source>
</evidence>
<feature type="domain" description="tRNA-specific 2-thiouridylase MnmA-like C-terminal" evidence="10">
    <location>
        <begin position="287"/>
        <end position="361"/>
    </location>
</feature>
<evidence type="ECO:0000256" key="2">
    <source>
        <dbReference type="ARBA" id="ARBA00022679"/>
    </source>
</evidence>
<dbReference type="HAMAP" id="MF_00144">
    <property type="entry name" value="tRNA_thiouridyl_MnmA"/>
    <property type="match status" value="1"/>
</dbReference>
<evidence type="ECO:0000256" key="7">
    <source>
        <dbReference type="ARBA" id="ARBA00023157"/>
    </source>
</evidence>
<keyword evidence="2 9" id="KW-0808">Transferase</keyword>
<dbReference type="InterPro" id="IPR004506">
    <property type="entry name" value="MnmA-like"/>
</dbReference>
<dbReference type="GO" id="GO:0002143">
    <property type="term" value="P:tRNA wobble position uridine thiolation"/>
    <property type="evidence" value="ECO:0007669"/>
    <property type="project" value="TreeGrafter"/>
</dbReference>
<evidence type="ECO:0000259" key="11">
    <source>
        <dbReference type="Pfam" id="PF20259"/>
    </source>
</evidence>
<dbReference type="Pfam" id="PF20258">
    <property type="entry name" value="tRNA_Me_trans_C"/>
    <property type="match status" value="1"/>
</dbReference>
<dbReference type="Gene3D" id="3.40.50.620">
    <property type="entry name" value="HUPs"/>
    <property type="match status" value="1"/>
</dbReference>
<evidence type="ECO:0000256" key="3">
    <source>
        <dbReference type="ARBA" id="ARBA00022694"/>
    </source>
</evidence>
<dbReference type="Gene3D" id="2.30.30.280">
    <property type="entry name" value="Adenine nucleotide alpha hydrolases-like domains"/>
    <property type="match status" value="1"/>
</dbReference>
<dbReference type="InterPro" id="IPR014729">
    <property type="entry name" value="Rossmann-like_a/b/a_fold"/>
</dbReference>
<evidence type="ECO:0000256" key="6">
    <source>
        <dbReference type="ARBA" id="ARBA00022884"/>
    </source>
</evidence>
<comment type="catalytic activity">
    <reaction evidence="8 9">
        <text>S-sulfanyl-L-cysteinyl-[protein] + uridine(34) in tRNA + AH2 + ATP = 2-thiouridine(34) in tRNA + L-cysteinyl-[protein] + A + AMP + diphosphate + H(+)</text>
        <dbReference type="Rhea" id="RHEA:47032"/>
        <dbReference type="Rhea" id="RHEA-COMP:10131"/>
        <dbReference type="Rhea" id="RHEA-COMP:11726"/>
        <dbReference type="Rhea" id="RHEA-COMP:11727"/>
        <dbReference type="Rhea" id="RHEA-COMP:11728"/>
        <dbReference type="ChEBI" id="CHEBI:13193"/>
        <dbReference type="ChEBI" id="CHEBI:15378"/>
        <dbReference type="ChEBI" id="CHEBI:17499"/>
        <dbReference type="ChEBI" id="CHEBI:29950"/>
        <dbReference type="ChEBI" id="CHEBI:30616"/>
        <dbReference type="ChEBI" id="CHEBI:33019"/>
        <dbReference type="ChEBI" id="CHEBI:61963"/>
        <dbReference type="ChEBI" id="CHEBI:65315"/>
        <dbReference type="ChEBI" id="CHEBI:87170"/>
        <dbReference type="ChEBI" id="CHEBI:456215"/>
        <dbReference type="EC" id="2.8.1.13"/>
    </reaction>
</comment>
<feature type="site" description="Interaction with tRNA" evidence="9">
    <location>
        <position position="345"/>
    </location>
</feature>
<dbReference type="Gene3D" id="2.40.30.10">
    <property type="entry name" value="Translation factors"/>
    <property type="match status" value="1"/>
</dbReference>
<name>A0A6M0IHX9_9BACT</name>
<protein>
    <recommendedName>
        <fullName evidence="9">tRNA-specific 2-thiouridylase MnmA</fullName>
        <ecNumber evidence="9">2.8.1.13</ecNumber>
    </recommendedName>
</protein>
<comment type="subcellular location">
    <subcellularLocation>
        <location evidence="9">Cytoplasm</location>
    </subcellularLocation>
</comment>
<dbReference type="EC" id="2.8.1.13" evidence="9"/>